<feature type="region of interest" description="Disordered" evidence="1">
    <location>
        <begin position="249"/>
        <end position="275"/>
    </location>
</feature>
<keyword evidence="2" id="KW-0472">Membrane</keyword>
<dbReference type="OrthoDB" id="2527908at2759"/>
<reference evidence="4" key="1">
    <citation type="journal article" date="2014" name="Proc. Natl. Acad. Sci. U.S.A.">
        <title>Extensive sampling of basidiomycete genomes demonstrates inadequacy of the white-rot/brown-rot paradigm for wood decay fungi.</title>
        <authorList>
            <person name="Riley R."/>
            <person name="Salamov A.A."/>
            <person name="Brown D.W."/>
            <person name="Nagy L.G."/>
            <person name="Floudas D."/>
            <person name="Held B.W."/>
            <person name="Levasseur A."/>
            <person name="Lombard V."/>
            <person name="Morin E."/>
            <person name="Otillar R."/>
            <person name="Lindquist E.A."/>
            <person name="Sun H."/>
            <person name="LaButti K.M."/>
            <person name="Schmutz J."/>
            <person name="Jabbour D."/>
            <person name="Luo H."/>
            <person name="Baker S.E."/>
            <person name="Pisabarro A.G."/>
            <person name="Walton J.D."/>
            <person name="Blanchette R.A."/>
            <person name="Henrissat B."/>
            <person name="Martin F."/>
            <person name="Cullen D."/>
            <person name="Hibbett D.S."/>
            <person name="Grigoriev I.V."/>
        </authorList>
    </citation>
    <scope>NUCLEOTIDE SEQUENCE [LARGE SCALE GENOMIC DNA]</scope>
    <source>
        <strain evidence="4">MUCL 33604</strain>
    </source>
</reference>
<evidence type="ECO:0000256" key="1">
    <source>
        <dbReference type="SAM" id="MobiDB-lite"/>
    </source>
</evidence>
<dbReference type="EMBL" id="KL197764">
    <property type="protein sequence ID" value="KDQ50209.1"/>
    <property type="molecule type" value="Genomic_DNA"/>
</dbReference>
<dbReference type="InParanoid" id="A0A067P5Z5"/>
<evidence type="ECO:0000256" key="2">
    <source>
        <dbReference type="SAM" id="Phobius"/>
    </source>
</evidence>
<feature type="compositionally biased region" description="Pro residues" evidence="1">
    <location>
        <begin position="381"/>
        <end position="393"/>
    </location>
</feature>
<feature type="compositionally biased region" description="Polar residues" evidence="1">
    <location>
        <begin position="410"/>
        <end position="419"/>
    </location>
</feature>
<keyword evidence="2" id="KW-1133">Transmembrane helix</keyword>
<keyword evidence="4" id="KW-1185">Reference proteome</keyword>
<dbReference type="HOGENOM" id="CLU_033917_0_0_1"/>
<protein>
    <recommendedName>
        <fullName evidence="5">Mid2 domain-containing protein</fullName>
    </recommendedName>
</protein>
<accession>A0A067P5Z5</accession>
<organism evidence="3 4">
    <name type="scientific">Jaapia argillacea MUCL 33604</name>
    <dbReference type="NCBI Taxonomy" id="933084"/>
    <lineage>
        <taxon>Eukaryota</taxon>
        <taxon>Fungi</taxon>
        <taxon>Dikarya</taxon>
        <taxon>Basidiomycota</taxon>
        <taxon>Agaricomycotina</taxon>
        <taxon>Agaricomycetes</taxon>
        <taxon>Agaricomycetidae</taxon>
        <taxon>Jaapiales</taxon>
        <taxon>Jaapiaceae</taxon>
        <taxon>Jaapia</taxon>
    </lineage>
</organism>
<keyword evidence="2" id="KW-0812">Transmembrane</keyword>
<feature type="transmembrane region" description="Helical" evidence="2">
    <location>
        <begin position="282"/>
        <end position="304"/>
    </location>
</feature>
<evidence type="ECO:0008006" key="5">
    <source>
        <dbReference type="Google" id="ProtNLM"/>
    </source>
</evidence>
<feature type="compositionally biased region" description="Low complexity" evidence="1">
    <location>
        <begin position="394"/>
        <end position="408"/>
    </location>
</feature>
<dbReference type="Proteomes" id="UP000027265">
    <property type="component" value="Unassembled WGS sequence"/>
</dbReference>
<dbReference type="AlphaFoldDB" id="A0A067P5Z5"/>
<feature type="region of interest" description="Disordered" evidence="1">
    <location>
        <begin position="368"/>
        <end position="475"/>
    </location>
</feature>
<feature type="compositionally biased region" description="Polar residues" evidence="1">
    <location>
        <begin position="444"/>
        <end position="457"/>
    </location>
</feature>
<sequence length="475" mass="50226">MGPINLHGLIGYVLIIAYVLSHSLVLAQQSNTFFWGFTPNDNPTLQACQTYSLSIYAGQNNISGLSTPPYYLFAYEVGGITTVTPVGSTSLEWQVTHPAGSQLVITMADAKGNSGGVDPVIRTVTPGSSTSCQIPAPDKSFVMTSNVTALTTCEPWGLSIAGGIPPYEVTVARINTPNVTNMTVPSGDNVVTYINRGEPNGQMIAAVHDSTGRWGIGTSLVNTAGTNDTTCPGQETSYTSAPPAIVSSASSAFSQSSSTSPPAPQSTAISSSTPTSTKKKSIIIGLCVVVVTVLGIGIIGWSLVSKWRGTRKDLSKRPGEHGPMLQSSPPEIFMPSSTYKTPPPAYPASFTVVGMPNPTMPTVDGTYDRQHMGYPQMFPHAPHPSHPAPPMPSHSPNNPSISSNRESPGAYTTQNQQQGPEHRVSFPYGSPSTSPTFPTAIPGGQSQRYFLAQTSLPSAPEGYGSHWPRYPEIQQ</sequence>
<evidence type="ECO:0000313" key="4">
    <source>
        <dbReference type="Proteomes" id="UP000027265"/>
    </source>
</evidence>
<evidence type="ECO:0000313" key="3">
    <source>
        <dbReference type="EMBL" id="KDQ50209.1"/>
    </source>
</evidence>
<name>A0A067P5Z5_9AGAM</name>
<proteinExistence type="predicted"/>
<feature type="transmembrane region" description="Helical" evidence="2">
    <location>
        <begin position="6"/>
        <end position="27"/>
    </location>
</feature>
<gene>
    <name evidence="3" type="ORF">JAAARDRAFT_589999</name>
</gene>